<gene>
    <name evidence="2" type="ORF">CWE11_08325</name>
</gene>
<evidence type="ECO:0000256" key="1">
    <source>
        <dbReference type="SAM" id="SignalP"/>
    </source>
</evidence>
<feature type="chain" id="PRO_5019036866" evidence="1">
    <location>
        <begin position="26"/>
        <end position="201"/>
    </location>
</feature>
<comment type="caution">
    <text evidence="2">The sequence shown here is derived from an EMBL/GenBank/DDBJ whole genome shotgun (WGS) entry which is preliminary data.</text>
</comment>
<reference evidence="2 3" key="1">
    <citation type="journal article" date="2011" name="Front. Microbiol.">
        <title>Genomic signatures of strain selection and enhancement in Bacillus atrophaeus var. globigii, a historical biowarfare simulant.</title>
        <authorList>
            <person name="Gibbons H.S."/>
            <person name="Broomall S.M."/>
            <person name="McNew L.A."/>
            <person name="Daligault H."/>
            <person name="Chapman C."/>
            <person name="Bruce D."/>
            <person name="Karavis M."/>
            <person name="Krepps M."/>
            <person name="McGregor P.A."/>
            <person name="Hong C."/>
            <person name="Park K.H."/>
            <person name="Akmal A."/>
            <person name="Feldman A."/>
            <person name="Lin J.S."/>
            <person name="Chang W.E."/>
            <person name="Higgs B.W."/>
            <person name="Demirev P."/>
            <person name="Lindquist J."/>
            <person name="Liem A."/>
            <person name="Fochler E."/>
            <person name="Read T.D."/>
            <person name="Tapia R."/>
            <person name="Johnson S."/>
            <person name="Bishop-Lilly K.A."/>
            <person name="Detter C."/>
            <person name="Han C."/>
            <person name="Sozhamannan S."/>
            <person name="Rosenzweig C.N."/>
            <person name="Skowronski E.W."/>
        </authorList>
    </citation>
    <scope>NUCLEOTIDE SEQUENCE [LARGE SCALE GENOMIC DNA]</scope>
    <source>
        <strain evidence="2 3">GYP-17</strain>
    </source>
</reference>
<sequence>MTMKAIRVCVLFIFLWLAWSSATGAEPNYIPSSIGAQEILSQTRVLGLKVRSWRLDSDLSTAIEALSGLPCLKYASQADSRGRRSDCLLPSRLISVESHALGVLWTESVLEVGEGGERKPISLDLTSFGNHIIHQDIVAGPIMHVFRRELHRARTQGTYHSHEVFRGAFIIQTHGATPTVIHGWQLATGEVQMTRIQGDDR</sequence>
<keyword evidence="1" id="KW-0732">Signal</keyword>
<dbReference type="OrthoDB" id="9915495at2"/>
<organism evidence="2 3">
    <name type="scientific">Aliidiomarina sanyensis</name>
    <dbReference type="NCBI Taxonomy" id="1249555"/>
    <lineage>
        <taxon>Bacteria</taxon>
        <taxon>Pseudomonadati</taxon>
        <taxon>Pseudomonadota</taxon>
        <taxon>Gammaproteobacteria</taxon>
        <taxon>Alteromonadales</taxon>
        <taxon>Idiomarinaceae</taxon>
        <taxon>Aliidiomarina</taxon>
    </lineage>
</organism>
<keyword evidence="3" id="KW-1185">Reference proteome</keyword>
<dbReference type="Proteomes" id="UP000288405">
    <property type="component" value="Unassembled WGS sequence"/>
</dbReference>
<feature type="signal peptide" evidence="1">
    <location>
        <begin position="1"/>
        <end position="25"/>
    </location>
</feature>
<proteinExistence type="predicted"/>
<protein>
    <submittedName>
        <fullName evidence="2">Uncharacterized protein</fullName>
    </submittedName>
</protein>
<evidence type="ECO:0000313" key="2">
    <source>
        <dbReference type="EMBL" id="RUO31342.1"/>
    </source>
</evidence>
<accession>A0A432WEQ3</accession>
<evidence type="ECO:0000313" key="3">
    <source>
        <dbReference type="Proteomes" id="UP000288405"/>
    </source>
</evidence>
<dbReference type="EMBL" id="PIPM01000008">
    <property type="protein sequence ID" value="RUO31342.1"/>
    <property type="molecule type" value="Genomic_DNA"/>
</dbReference>
<dbReference type="RefSeq" id="WP_126777161.1">
    <property type="nucleotide sequence ID" value="NZ_PIPM01000008.1"/>
</dbReference>
<name>A0A432WEQ3_9GAMM</name>
<dbReference type="AlphaFoldDB" id="A0A432WEQ3"/>